<evidence type="ECO:0000313" key="3">
    <source>
        <dbReference type="Proteomes" id="UP000274756"/>
    </source>
</evidence>
<dbReference type="EMBL" id="UYYG01001153">
    <property type="protein sequence ID" value="VDN55884.1"/>
    <property type="molecule type" value="Genomic_DNA"/>
</dbReference>
<dbReference type="AlphaFoldDB" id="A0A0N4U416"/>
<gene>
    <name evidence="1" type="ORF">DME_LOCUS5857</name>
</gene>
<sequence>MSQQGELVEQLEHEQEAGFKLGHSCADQIFILRRMLEYYFRYLQPTVDFAVAFDSIEALWRMMECDGVPEIFRFIKIFYMSAEIAIDWVMDTACRHSRGVQSRASSQI</sequence>
<reference evidence="1 3" key="2">
    <citation type="submission" date="2018-11" db="EMBL/GenBank/DDBJ databases">
        <authorList>
            <consortium name="Pathogen Informatics"/>
        </authorList>
    </citation>
    <scope>NUCLEOTIDE SEQUENCE [LARGE SCALE GENOMIC DNA]</scope>
</reference>
<evidence type="ECO:0000313" key="4">
    <source>
        <dbReference type="WBParaSite" id="DME_0000149701-mRNA-1"/>
    </source>
</evidence>
<dbReference type="STRING" id="318479.A0A0N4U416"/>
<name>A0A0N4U416_DRAME</name>
<dbReference type="WBParaSite" id="DME_0000149701-mRNA-1">
    <property type="protein sequence ID" value="DME_0000149701-mRNA-1"/>
    <property type="gene ID" value="DME_0000149701"/>
</dbReference>
<dbReference type="Proteomes" id="UP000038040">
    <property type="component" value="Unplaced"/>
</dbReference>
<dbReference type="Proteomes" id="UP000274756">
    <property type="component" value="Unassembled WGS sequence"/>
</dbReference>
<keyword evidence="3" id="KW-1185">Reference proteome</keyword>
<evidence type="ECO:0000313" key="2">
    <source>
        <dbReference type="Proteomes" id="UP000038040"/>
    </source>
</evidence>
<accession>A0A0N4U416</accession>
<dbReference type="OrthoDB" id="410104at2759"/>
<evidence type="ECO:0000313" key="1">
    <source>
        <dbReference type="EMBL" id="VDN55884.1"/>
    </source>
</evidence>
<organism evidence="2 4">
    <name type="scientific">Dracunculus medinensis</name>
    <name type="common">Guinea worm</name>
    <dbReference type="NCBI Taxonomy" id="318479"/>
    <lineage>
        <taxon>Eukaryota</taxon>
        <taxon>Metazoa</taxon>
        <taxon>Ecdysozoa</taxon>
        <taxon>Nematoda</taxon>
        <taxon>Chromadorea</taxon>
        <taxon>Rhabditida</taxon>
        <taxon>Spirurina</taxon>
        <taxon>Dracunculoidea</taxon>
        <taxon>Dracunculidae</taxon>
        <taxon>Dracunculus</taxon>
    </lineage>
</organism>
<reference evidence="4" key="1">
    <citation type="submission" date="2017-02" db="UniProtKB">
        <authorList>
            <consortium name="WormBaseParasite"/>
        </authorList>
    </citation>
    <scope>IDENTIFICATION</scope>
</reference>
<protein>
    <submittedName>
        <fullName evidence="1 4">Uncharacterized protein</fullName>
    </submittedName>
</protein>
<proteinExistence type="predicted"/>